<dbReference type="OrthoDB" id="2084847at2"/>
<dbReference type="RefSeq" id="WP_058295077.1">
    <property type="nucleotide sequence ID" value="NZ_CAMRXB010000081.1"/>
</dbReference>
<evidence type="ECO:0000313" key="5">
    <source>
        <dbReference type="Proteomes" id="UP000220840"/>
    </source>
</evidence>
<dbReference type="InterPro" id="IPR027383">
    <property type="entry name" value="Znf_put"/>
</dbReference>
<dbReference type="STRING" id="137838.GCA_001458595_02284"/>
<evidence type="ECO:0000259" key="3">
    <source>
        <dbReference type="Pfam" id="PF13490"/>
    </source>
</evidence>
<evidence type="ECO:0000256" key="2">
    <source>
        <dbReference type="ARBA" id="ARBA00024438"/>
    </source>
</evidence>
<dbReference type="Gene3D" id="1.10.10.1320">
    <property type="entry name" value="Anti-sigma factor, zinc-finger domain"/>
    <property type="match status" value="1"/>
</dbReference>
<dbReference type="InterPro" id="IPR041916">
    <property type="entry name" value="Anti_sigma_zinc_sf"/>
</dbReference>
<dbReference type="Proteomes" id="UP000220840">
    <property type="component" value="Unassembled WGS sequence"/>
</dbReference>
<proteinExistence type="inferred from homology"/>
<evidence type="ECO:0000313" key="4">
    <source>
        <dbReference type="EMBL" id="PEG30913.1"/>
    </source>
</evidence>
<evidence type="ECO:0000256" key="1">
    <source>
        <dbReference type="ARBA" id="ARBA00024353"/>
    </source>
</evidence>
<keyword evidence="5" id="KW-1185">Reference proteome</keyword>
<protein>
    <recommendedName>
        <fullName evidence="2">Anti-sigma-W factor RsiW</fullName>
    </recommendedName>
</protein>
<gene>
    <name evidence="4" type="ORF">CQ394_04100</name>
</gene>
<accession>A0A2A7MHI0</accession>
<name>A0A2A7MHI0_9CLOT</name>
<dbReference type="EMBL" id="PDCJ01000001">
    <property type="protein sequence ID" value="PEG30913.1"/>
    <property type="molecule type" value="Genomic_DNA"/>
</dbReference>
<comment type="similarity">
    <text evidence="1">Belongs to the zinc-associated anti-sigma factor (ZAS) superfamily. Anti-sigma-W factor family.</text>
</comment>
<dbReference type="AlphaFoldDB" id="A0A2A7MHI0"/>
<sequence>MCNMDKRLLYSYADNSIEPLEKIILEEHLKYCKECAQELIEIRNMEGKLAAFDFEDIEIPQRLSDLSELIIDNCLNEVEKEKPKITYNNYKESIRLMKSTILDGYKLRYNNPYDKLIKKNIAITTNIVKKSAGRYCQSKFENSKLAKSKLYKILKAV</sequence>
<comment type="caution">
    <text evidence="4">The sequence shown here is derived from an EMBL/GenBank/DDBJ whole genome shotgun (WGS) entry which is preliminary data.</text>
</comment>
<feature type="domain" description="Putative zinc-finger" evidence="3">
    <location>
        <begin position="6"/>
        <end position="36"/>
    </location>
</feature>
<reference evidence="4 5" key="1">
    <citation type="submission" date="2017-10" db="EMBL/GenBank/DDBJ databases">
        <title>Effective Description of Clostridium neonatale sp. nov. linked to necrotizing enterocolitis in neonates and a clarification of species assignable to the genus Clostridium (Prazmowski 1880) emend. Lawson and Rainey 2016.</title>
        <authorList>
            <person name="Bernard K."/>
            <person name="Burdz T."/>
            <person name="Wiebe D."/>
            <person name="Balcewich B."/>
            <person name="Alfa M."/>
            <person name="Bernier A.-M."/>
        </authorList>
    </citation>
    <scope>NUCLEOTIDE SEQUENCE [LARGE SCALE GENOMIC DNA]</scope>
    <source>
        <strain evidence="4 5">LCDC99A005</strain>
    </source>
</reference>
<dbReference type="Pfam" id="PF13490">
    <property type="entry name" value="zf-HC2"/>
    <property type="match status" value="1"/>
</dbReference>
<organism evidence="4 5">
    <name type="scientific">Clostridium neonatale</name>
    <dbReference type="NCBI Taxonomy" id="137838"/>
    <lineage>
        <taxon>Bacteria</taxon>
        <taxon>Bacillati</taxon>
        <taxon>Bacillota</taxon>
        <taxon>Clostridia</taxon>
        <taxon>Eubacteriales</taxon>
        <taxon>Clostridiaceae</taxon>
        <taxon>Clostridium</taxon>
    </lineage>
</organism>